<dbReference type="InterPro" id="IPR036282">
    <property type="entry name" value="Glutathione-S-Trfase_C_sf"/>
</dbReference>
<protein>
    <submittedName>
        <fullName evidence="3">Maleylpyruvate isomerase</fullName>
        <ecNumber evidence="3">5.2.1.4</ecNumber>
    </submittedName>
</protein>
<organism evidence="3 4">
    <name type="scientific">Tritonibacter horizontis</name>
    <dbReference type="NCBI Taxonomy" id="1768241"/>
    <lineage>
        <taxon>Bacteria</taxon>
        <taxon>Pseudomonadati</taxon>
        <taxon>Pseudomonadota</taxon>
        <taxon>Alphaproteobacteria</taxon>
        <taxon>Rhodobacterales</taxon>
        <taxon>Paracoccaceae</taxon>
        <taxon>Tritonibacter</taxon>
    </lineage>
</organism>
<dbReference type="Gene3D" id="3.40.30.10">
    <property type="entry name" value="Glutaredoxin"/>
    <property type="match status" value="1"/>
</dbReference>
<dbReference type="InterPro" id="IPR010987">
    <property type="entry name" value="Glutathione-S-Trfase_C-like"/>
</dbReference>
<dbReference type="InterPro" id="IPR036249">
    <property type="entry name" value="Thioredoxin-like_sf"/>
</dbReference>
<dbReference type="SUPFAM" id="SSF52833">
    <property type="entry name" value="Thioredoxin-like"/>
    <property type="match status" value="1"/>
</dbReference>
<dbReference type="SUPFAM" id="SSF47616">
    <property type="entry name" value="GST C-terminal domain-like"/>
    <property type="match status" value="1"/>
</dbReference>
<keyword evidence="3" id="KW-0670">Pyruvate</keyword>
<dbReference type="AlphaFoldDB" id="A0A132C0V8"/>
<dbReference type="PANTHER" id="PTHR44051:SF8">
    <property type="entry name" value="GLUTATHIONE S-TRANSFERASE GSTA"/>
    <property type="match status" value="1"/>
</dbReference>
<dbReference type="RefSeq" id="WP_068240859.1">
    <property type="nucleotide sequence ID" value="NZ_LPUY01000025.1"/>
</dbReference>
<dbReference type="PROSITE" id="PS50404">
    <property type="entry name" value="GST_NTER"/>
    <property type="match status" value="1"/>
</dbReference>
<accession>A0A132C0V8</accession>
<reference evidence="3 4" key="1">
    <citation type="submission" date="2015-12" db="EMBL/GenBank/DDBJ databases">
        <title>Genome sequence of the marine Rhodobacteraceae strain O3.65, Candidatus Tritonibacter horizontis.</title>
        <authorList>
            <person name="Poehlein A."/>
            <person name="Giebel H.A."/>
            <person name="Voget S."/>
            <person name="Brinkhoff T."/>
        </authorList>
    </citation>
    <scope>NUCLEOTIDE SEQUENCE [LARGE SCALE GENOMIC DNA]</scope>
    <source>
        <strain evidence="3 4">O3.65</strain>
    </source>
</reference>
<evidence type="ECO:0000313" key="4">
    <source>
        <dbReference type="Proteomes" id="UP000068382"/>
    </source>
</evidence>
<dbReference type="SFLD" id="SFLDS00019">
    <property type="entry name" value="Glutathione_Transferase_(cytos"/>
    <property type="match status" value="1"/>
</dbReference>
<keyword evidence="4" id="KW-1185">Reference proteome</keyword>
<sequence length="216" mass="23830">MTERPTLFWISGSTPAWRVMLALTLKGVAFESRRLDTGEDENRQAQYLALNPKGQVPTPVWGDVVIRESLAILGWLDRAFPARPIWGQDAAEAASVWQDVALLIEDLHPHLSEVGLGLMRREVIPKEAITALEAETDAWCVRLEASNYLGGTAPMASDIWLYPALYWIGRGVALNANPPVSLTDFITSCPALAAWRARMAALPGVADTYPPHWRTS</sequence>
<dbReference type="OrthoDB" id="9794721at2"/>
<comment type="caution">
    <text evidence="3">The sequence shown here is derived from an EMBL/GenBank/DDBJ whole genome shotgun (WGS) entry which is preliminary data.</text>
</comment>
<dbReference type="PANTHER" id="PTHR44051">
    <property type="entry name" value="GLUTATHIONE S-TRANSFERASE-RELATED"/>
    <property type="match status" value="1"/>
</dbReference>
<dbReference type="EMBL" id="LPUY01000025">
    <property type="protein sequence ID" value="KUP94221.1"/>
    <property type="molecule type" value="Genomic_DNA"/>
</dbReference>
<evidence type="ECO:0000313" key="3">
    <source>
        <dbReference type="EMBL" id="KUP94221.1"/>
    </source>
</evidence>
<dbReference type="Gene3D" id="1.20.1050.10">
    <property type="match status" value="1"/>
</dbReference>
<dbReference type="Pfam" id="PF13409">
    <property type="entry name" value="GST_N_2"/>
    <property type="match status" value="1"/>
</dbReference>
<dbReference type="GO" id="GO:0050077">
    <property type="term" value="F:maleylpyruvate isomerase activity"/>
    <property type="evidence" value="ECO:0007669"/>
    <property type="project" value="UniProtKB-EC"/>
</dbReference>
<proteinExistence type="predicted"/>
<evidence type="ECO:0000259" key="2">
    <source>
        <dbReference type="PROSITE" id="PS50405"/>
    </source>
</evidence>
<keyword evidence="3" id="KW-0413">Isomerase</keyword>
<name>A0A132C0V8_9RHOB</name>
<dbReference type="SFLD" id="SFLDG00358">
    <property type="entry name" value="Main_(cytGST)"/>
    <property type="match status" value="1"/>
</dbReference>
<feature type="domain" description="GST C-terminal" evidence="2">
    <location>
        <begin position="89"/>
        <end position="216"/>
    </location>
</feature>
<dbReference type="InterPro" id="IPR004045">
    <property type="entry name" value="Glutathione_S-Trfase_N"/>
</dbReference>
<dbReference type="EC" id="5.2.1.4" evidence="3"/>
<gene>
    <name evidence="3" type="primary">nagL_1</name>
    <name evidence="3" type="ORF">TRIHO_09570</name>
</gene>
<evidence type="ECO:0000259" key="1">
    <source>
        <dbReference type="PROSITE" id="PS50404"/>
    </source>
</evidence>
<dbReference type="InterPro" id="IPR040079">
    <property type="entry name" value="Glutathione_S-Trfase"/>
</dbReference>
<dbReference type="PROSITE" id="PS50405">
    <property type="entry name" value="GST_CTER"/>
    <property type="match status" value="1"/>
</dbReference>
<dbReference type="Proteomes" id="UP000068382">
    <property type="component" value="Unassembled WGS sequence"/>
</dbReference>
<feature type="domain" description="GST N-terminal" evidence="1">
    <location>
        <begin position="3"/>
        <end position="84"/>
    </location>
</feature>